<dbReference type="NCBIfam" id="NF006330">
    <property type="entry name" value="PRK08560.1"/>
    <property type="match status" value="1"/>
</dbReference>
<dbReference type="InterPro" id="IPR023617">
    <property type="entry name" value="Tyr-tRNA-ligase_arc/euk-type"/>
</dbReference>
<dbReference type="PIRSF" id="PIRSF006588">
    <property type="entry name" value="TyrRS_arch_euk"/>
    <property type="match status" value="1"/>
</dbReference>
<dbReference type="GO" id="GO:0005634">
    <property type="term" value="C:nucleus"/>
    <property type="evidence" value="ECO:0007669"/>
    <property type="project" value="UniProtKB-SubCell"/>
</dbReference>
<evidence type="ECO:0000256" key="1">
    <source>
        <dbReference type="ARBA" id="ARBA00004123"/>
    </source>
</evidence>
<dbReference type="NCBIfam" id="TIGR00234">
    <property type="entry name" value="tyrS"/>
    <property type="match status" value="1"/>
</dbReference>
<comment type="catalytic activity">
    <reaction evidence="11 12">
        <text>tRNA(Tyr) + L-tyrosine + ATP = L-tyrosyl-tRNA(Tyr) + AMP + diphosphate + H(+)</text>
        <dbReference type="Rhea" id="RHEA:10220"/>
        <dbReference type="Rhea" id="RHEA-COMP:9706"/>
        <dbReference type="Rhea" id="RHEA-COMP:9707"/>
        <dbReference type="ChEBI" id="CHEBI:15378"/>
        <dbReference type="ChEBI" id="CHEBI:30616"/>
        <dbReference type="ChEBI" id="CHEBI:33019"/>
        <dbReference type="ChEBI" id="CHEBI:58315"/>
        <dbReference type="ChEBI" id="CHEBI:78442"/>
        <dbReference type="ChEBI" id="CHEBI:78536"/>
        <dbReference type="ChEBI" id="CHEBI:456215"/>
        <dbReference type="EC" id="6.1.1.1"/>
    </reaction>
</comment>
<evidence type="ECO:0000256" key="8">
    <source>
        <dbReference type="ARBA" id="ARBA00022917"/>
    </source>
</evidence>
<dbReference type="GO" id="GO:0006437">
    <property type="term" value="P:tyrosyl-tRNA aminoacylation"/>
    <property type="evidence" value="ECO:0007669"/>
    <property type="project" value="InterPro"/>
</dbReference>
<evidence type="ECO:0000256" key="11">
    <source>
        <dbReference type="ARBA" id="ARBA00048248"/>
    </source>
</evidence>
<evidence type="ECO:0000256" key="9">
    <source>
        <dbReference type="ARBA" id="ARBA00023146"/>
    </source>
</evidence>
<dbReference type="InterPro" id="IPR050489">
    <property type="entry name" value="Tyr-tRNA_synthase"/>
</dbReference>
<evidence type="ECO:0000256" key="10">
    <source>
        <dbReference type="ARBA" id="ARBA00023242"/>
    </source>
</evidence>
<name>A0A292PRV3_9PEZI</name>
<reference evidence="13" key="1">
    <citation type="submission" date="2015-10" db="EMBL/GenBank/DDBJ databases">
        <authorList>
            <person name="Regsiter A."/>
            <person name="william w."/>
        </authorList>
    </citation>
    <scope>NUCLEOTIDE SEQUENCE</scope>
    <source>
        <strain evidence="13">Montdore</strain>
    </source>
</reference>
<proteinExistence type="inferred from homology"/>
<keyword evidence="14" id="KW-1185">Reference proteome</keyword>
<dbReference type="PANTHER" id="PTHR46264:SF4">
    <property type="entry name" value="TYROSINE--TRNA LIGASE, CYTOPLASMIC"/>
    <property type="match status" value="1"/>
</dbReference>
<accession>A0A292PRV3</accession>
<dbReference type="Proteomes" id="UP001412239">
    <property type="component" value="Unassembled WGS sequence"/>
</dbReference>
<dbReference type="GO" id="GO:0004831">
    <property type="term" value="F:tyrosine-tRNA ligase activity"/>
    <property type="evidence" value="ECO:0007669"/>
    <property type="project" value="UniProtKB-EC"/>
</dbReference>
<gene>
    <name evidence="13" type="ORF">GSTUAT00006560001</name>
</gene>
<organism evidence="13 14">
    <name type="scientific">Tuber aestivum</name>
    <name type="common">summer truffle</name>
    <dbReference type="NCBI Taxonomy" id="59557"/>
    <lineage>
        <taxon>Eukaryota</taxon>
        <taxon>Fungi</taxon>
        <taxon>Dikarya</taxon>
        <taxon>Ascomycota</taxon>
        <taxon>Pezizomycotina</taxon>
        <taxon>Pezizomycetes</taxon>
        <taxon>Pezizales</taxon>
        <taxon>Tuberaceae</taxon>
        <taxon>Tuber</taxon>
    </lineage>
</organism>
<keyword evidence="8 12" id="KW-0648">Protein biosynthesis</keyword>
<evidence type="ECO:0000256" key="6">
    <source>
        <dbReference type="ARBA" id="ARBA00022741"/>
    </source>
</evidence>
<dbReference type="GO" id="GO:0005737">
    <property type="term" value="C:cytoplasm"/>
    <property type="evidence" value="ECO:0007669"/>
    <property type="project" value="UniProtKB-SubCell"/>
</dbReference>
<comment type="subcellular location">
    <subcellularLocation>
        <location evidence="2">Cytoplasm</location>
    </subcellularLocation>
    <subcellularLocation>
        <location evidence="1">Nucleus</location>
    </subcellularLocation>
</comment>
<evidence type="ECO:0000256" key="12">
    <source>
        <dbReference type="RuleBase" id="RU361234"/>
    </source>
</evidence>
<dbReference type="Gene3D" id="3.40.50.620">
    <property type="entry name" value="HUPs"/>
    <property type="match status" value="1"/>
</dbReference>
<evidence type="ECO:0000256" key="7">
    <source>
        <dbReference type="ARBA" id="ARBA00022840"/>
    </source>
</evidence>
<keyword evidence="6 12" id="KW-0547">Nucleotide-binding</keyword>
<sequence>MASTKTTTTTDLTPEERYDLITSNLQEVLKPNIIKSVLAENRPLKVYWGTAPTGRPHCGYFVPMVKLAHFLRAGCEVTVLLADIHAFLDNLKAPLELVTHRAKYYELVIKSVLRAIGVPIEKLRFVLGSSYQQGAAYVMDLFRLSSIVTEHDAKKAGAEVVKQVASPLLSGLIYPLMQALDEEHLGVDAQFGGVDQRKIFTLAAENLPGIGFKERAHLMNPMVPGLAGGKMSASDPNSKIDLLDGEEVVRSKLRKSHCAPGEVEGNGVISFVEYVLFPIAELADEKGEGKFVVPRDEKWGGPVTYSSAAELKKDYKEDKLSPMDLKRGVEEALNKLLDPIRKDYEQDEEFKKVAELAYPAEVKVKKKKEKKIGTGYVPKDKKTTAEKVTDGVIKPQEAVEVAVGTSAKDAQDKLARTAE</sequence>
<keyword evidence="9 12" id="KW-0030">Aminoacyl-tRNA synthetase</keyword>
<evidence type="ECO:0000256" key="4">
    <source>
        <dbReference type="ARBA" id="ARBA00022490"/>
    </source>
</evidence>
<comment type="similarity">
    <text evidence="3 12">Belongs to the class-I aminoacyl-tRNA synthetase family.</text>
</comment>
<dbReference type="PANTHER" id="PTHR46264">
    <property type="entry name" value="TYROSINE-TRNA LIGASE"/>
    <property type="match status" value="1"/>
</dbReference>
<dbReference type="GO" id="GO:0005524">
    <property type="term" value="F:ATP binding"/>
    <property type="evidence" value="ECO:0007669"/>
    <property type="project" value="UniProtKB-KW"/>
</dbReference>
<dbReference type="FunFam" id="3.40.50.620:FF:000040">
    <property type="entry name" value="Tyrosine--tRNA ligase"/>
    <property type="match status" value="1"/>
</dbReference>
<evidence type="ECO:0000256" key="5">
    <source>
        <dbReference type="ARBA" id="ARBA00022598"/>
    </source>
</evidence>
<dbReference type="InterPro" id="IPR002307">
    <property type="entry name" value="Tyr-tRNA-ligase"/>
</dbReference>
<dbReference type="InterPro" id="IPR014729">
    <property type="entry name" value="Rossmann-like_a/b/a_fold"/>
</dbReference>
<dbReference type="FunFam" id="1.10.240.10:FF:000004">
    <property type="entry name" value="Tyrosine--tRNA ligase"/>
    <property type="match status" value="1"/>
</dbReference>
<dbReference type="Pfam" id="PF00579">
    <property type="entry name" value="tRNA-synt_1b"/>
    <property type="match status" value="1"/>
</dbReference>
<dbReference type="PRINTS" id="PR01040">
    <property type="entry name" value="TRNASYNTHTYR"/>
</dbReference>
<keyword evidence="5 12" id="KW-0436">Ligase</keyword>
<evidence type="ECO:0000256" key="2">
    <source>
        <dbReference type="ARBA" id="ARBA00004496"/>
    </source>
</evidence>
<dbReference type="EC" id="6.1.1.1" evidence="12"/>
<dbReference type="Gene3D" id="1.10.240.10">
    <property type="entry name" value="Tyrosyl-Transfer RNA Synthetase"/>
    <property type="match status" value="1"/>
</dbReference>
<evidence type="ECO:0000313" key="14">
    <source>
        <dbReference type="Proteomes" id="UP001412239"/>
    </source>
</evidence>
<protein>
    <recommendedName>
        <fullName evidence="12">Tyrosine--tRNA ligase</fullName>
        <ecNumber evidence="12">6.1.1.1</ecNumber>
    </recommendedName>
    <alternativeName>
        <fullName evidence="12">Tyrosyl-tRNA synthetase</fullName>
    </alternativeName>
</protein>
<dbReference type="AlphaFoldDB" id="A0A292PRV3"/>
<keyword evidence="10" id="KW-0539">Nucleus</keyword>
<evidence type="ECO:0000313" key="13">
    <source>
        <dbReference type="EMBL" id="CUS09358.1"/>
    </source>
</evidence>
<keyword evidence="4" id="KW-0963">Cytoplasm</keyword>
<evidence type="ECO:0000256" key="3">
    <source>
        <dbReference type="ARBA" id="ARBA00005594"/>
    </source>
</evidence>
<dbReference type="CDD" id="cd00805">
    <property type="entry name" value="TyrRS_core"/>
    <property type="match status" value="1"/>
</dbReference>
<dbReference type="EMBL" id="LN891084">
    <property type="protein sequence ID" value="CUS09358.1"/>
    <property type="molecule type" value="Genomic_DNA"/>
</dbReference>
<dbReference type="SUPFAM" id="SSF52374">
    <property type="entry name" value="Nucleotidylyl transferase"/>
    <property type="match status" value="1"/>
</dbReference>
<keyword evidence="7 12" id="KW-0067">ATP-binding</keyword>
<dbReference type="InterPro" id="IPR002305">
    <property type="entry name" value="aa-tRNA-synth_Ic"/>
</dbReference>